<evidence type="ECO:0000313" key="2">
    <source>
        <dbReference type="EMBL" id="SHG78110.1"/>
    </source>
</evidence>
<evidence type="ECO:0008006" key="4">
    <source>
        <dbReference type="Google" id="ProtNLM"/>
    </source>
</evidence>
<reference evidence="2 3" key="1">
    <citation type="submission" date="2016-11" db="EMBL/GenBank/DDBJ databases">
        <authorList>
            <person name="Jaros S."/>
            <person name="Januszkiewicz K."/>
            <person name="Wedrychowicz H."/>
        </authorList>
    </citation>
    <scope>NUCLEOTIDE SEQUENCE [LARGE SCALE GENOMIC DNA]</scope>
    <source>
        <strain evidence="2 3">DSM 28715</strain>
    </source>
</reference>
<accession>A0A1M5ML50</accession>
<dbReference type="Proteomes" id="UP000184074">
    <property type="component" value="Unassembled WGS sequence"/>
</dbReference>
<feature type="chain" id="PRO_5012386758" description="Invasion protein IalB, involved in pathogenesis" evidence="1">
    <location>
        <begin position="23"/>
        <end position="182"/>
    </location>
</feature>
<name>A0A1M5ML50_9RHOB</name>
<protein>
    <recommendedName>
        <fullName evidence="4">Invasion protein IalB, involved in pathogenesis</fullName>
    </recommendedName>
</protein>
<feature type="signal peptide" evidence="1">
    <location>
        <begin position="1"/>
        <end position="22"/>
    </location>
</feature>
<dbReference type="STRING" id="1508389.SAMN05444003_0892"/>
<evidence type="ECO:0000313" key="3">
    <source>
        <dbReference type="Proteomes" id="UP000184074"/>
    </source>
</evidence>
<evidence type="ECO:0000256" key="1">
    <source>
        <dbReference type="SAM" id="SignalP"/>
    </source>
</evidence>
<proteinExistence type="predicted"/>
<dbReference type="AlphaFoldDB" id="A0A1M5ML50"/>
<sequence length="182" mass="18811">MRPLVFCKVAIAVAGLATPLAADELEEQSAVELTAAMTGSIYGGAVAFDYSQDGCSGQAALTQTASTGASRTMTVNFGFSDIEPEAASVLMVGDDEAFQLTYKVREGVEPVSLVGKLVEAQPSDIDSWLADGATCEGNTCNINKTSPEVALIVFGPGAMNRAEGIEATITQLVEHCRAAAGE</sequence>
<gene>
    <name evidence="2" type="ORF">SAMN05444003_0892</name>
</gene>
<keyword evidence="3" id="KW-1185">Reference proteome</keyword>
<organism evidence="2 3">
    <name type="scientific">Cognatiyoonia sediminum</name>
    <dbReference type="NCBI Taxonomy" id="1508389"/>
    <lineage>
        <taxon>Bacteria</taxon>
        <taxon>Pseudomonadati</taxon>
        <taxon>Pseudomonadota</taxon>
        <taxon>Alphaproteobacteria</taxon>
        <taxon>Rhodobacterales</taxon>
        <taxon>Paracoccaceae</taxon>
        <taxon>Cognatiyoonia</taxon>
    </lineage>
</organism>
<keyword evidence="1" id="KW-0732">Signal</keyword>
<dbReference type="EMBL" id="FQXB01000001">
    <property type="protein sequence ID" value="SHG78110.1"/>
    <property type="molecule type" value="Genomic_DNA"/>
</dbReference>
<dbReference type="RefSeq" id="WP_072899604.1">
    <property type="nucleotide sequence ID" value="NZ_FQXB01000001.1"/>
</dbReference>